<organism evidence="3 4">
    <name type="scientific">Rhodococcus antarcticus</name>
    <dbReference type="NCBI Taxonomy" id="2987751"/>
    <lineage>
        <taxon>Bacteria</taxon>
        <taxon>Bacillati</taxon>
        <taxon>Actinomycetota</taxon>
        <taxon>Actinomycetes</taxon>
        <taxon>Mycobacteriales</taxon>
        <taxon>Nocardiaceae</taxon>
        <taxon>Rhodococcus</taxon>
    </lineage>
</organism>
<protein>
    <submittedName>
        <fullName evidence="3">Alpha/beta hydrolase</fullName>
    </submittedName>
</protein>
<name>A0ABY6NY74_9NOCA</name>
<dbReference type="EMBL" id="CP110615">
    <property type="protein sequence ID" value="UZJ24331.1"/>
    <property type="molecule type" value="Genomic_DNA"/>
</dbReference>
<gene>
    <name evidence="3" type="ORF">RHODO2019_14415</name>
</gene>
<dbReference type="SUPFAM" id="SSF53474">
    <property type="entry name" value="alpha/beta-Hydrolases"/>
    <property type="match status" value="1"/>
</dbReference>
<dbReference type="InterPro" id="IPR029058">
    <property type="entry name" value="AB_hydrolase_fold"/>
</dbReference>
<dbReference type="InterPro" id="IPR000639">
    <property type="entry name" value="Epox_hydrolase-like"/>
</dbReference>
<feature type="domain" description="AB hydrolase-1" evidence="2">
    <location>
        <begin position="24"/>
        <end position="277"/>
    </location>
</feature>
<dbReference type="GO" id="GO:0016787">
    <property type="term" value="F:hydrolase activity"/>
    <property type="evidence" value="ECO:0007669"/>
    <property type="project" value="UniProtKB-KW"/>
</dbReference>
<sequence length="292" mass="31230">MTLEHHRVPTAGATISAVSAGSGPPVLLLHGYPQSRAMWDGVLGELAAEHTVVAADLRGYGDSTRPATAPGTDHAEHSFRAMAADQVQVMAALGHERFTVIGHDRGARTAHRMALDHPDVVQRLAVLDVLPTRHVLATVDRTVAQAYYHWFFLTQPEPLPETLIGADPLAFLRLTLGGALAGGSGVFSPEAMAEYERCFQLPGAVHSVCEDYRAAASIDQVHDEADAGRLLGQPLLALWGTRGLVGRSDVLDVWRGYAADVTGASVDAGHFLVEERPVETLALLQEWLGSTS</sequence>
<dbReference type="Proteomes" id="UP001164965">
    <property type="component" value="Chromosome"/>
</dbReference>
<proteinExistence type="predicted"/>
<keyword evidence="4" id="KW-1185">Reference proteome</keyword>
<dbReference type="Gene3D" id="3.40.50.1820">
    <property type="entry name" value="alpha/beta hydrolase"/>
    <property type="match status" value="1"/>
</dbReference>
<evidence type="ECO:0000256" key="1">
    <source>
        <dbReference type="ARBA" id="ARBA00022801"/>
    </source>
</evidence>
<reference evidence="3" key="1">
    <citation type="submission" date="2022-10" db="EMBL/GenBank/DDBJ databases">
        <title>Rhodococcus sp.75.</title>
        <authorList>
            <person name="Sun M."/>
        </authorList>
    </citation>
    <scope>NUCLEOTIDE SEQUENCE</scope>
    <source>
        <strain evidence="3">75</strain>
    </source>
</reference>
<dbReference type="PANTHER" id="PTHR43329">
    <property type="entry name" value="EPOXIDE HYDROLASE"/>
    <property type="match status" value="1"/>
</dbReference>
<keyword evidence="1 3" id="KW-0378">Hydrolase</keyword>
<dbReference type="InterPro" id="IPR000073">
    <property type="entry name" value="AB_hydrolase_1"/>
</dbReference>
<evidence type="ECO:0000259" key="2">
    <source>
        <dbReference type="Pfam" id="PF00561"/>
    </source>
</evidence>
<accession>A0ABY6NY74</accession>
<evidence type="ECO:0000313" key="4">
    <source>
        <dbReference type="Proteomes" id="UP001164965"/>
    </source>
</evidence>
<dbReference type="PRINTS" id="PR00111">
    <property type="entry name" value="ABHYDROLASE"/>
</dbReference>
<evidence type="ECO:0000313" key="3">
    <source>
        <dbReference type="EMBL" id="UZJ24331.1"/>
    </source>
</evidence>
<dbReference type="Pfam" id="PF00561">
    <property type="entry name" value="Abhydrolase_1"/>
    <property type="match status" value="1"/>
</dbReference>
<dbReference type="RefSeq" id="WP_265382438.1">
    <property type="nucleotide sequence ID" value="NZ_CP110615.1"/>
</dbReference>
<dbReference type="PRINTS" id="PR00412">
    <property type="entry name" value="EPOXHYDRLASE"/>
</dbReference>